<dbReference type="SMART" id="SM00028">
    <property type="entry name" value="TPR"/>
    <property type="match status" value="2"/>
</dbReference>
<sequence>MKKLAAIFVVLLFGVSTGQAQRLPTLDSVKYLLTDMTVQIECTQAVNDLYNFRFTKAELEFLWLKKVYPTHPLPYFLLGLSQWWKIVPNVENTSYDQSFMSYMDSSIYYSESLFDKDDENFEAAFFLAAAYGFKGRLHSERKNWSKAAFAGKKALKYLDYCKGLGQMSPELLFGDGLYNYYSVWIPENYPLLRPIMLFFDKGDKQLGIEQLERVRKEAFYTRVEAQYFLMRIYSIEENQPHKALPIAEYLHSTFPNNAYFERYYARLLYTTGRITKMETVCKDILRKIDQSMAGYEEVSGRYAAFFLGSVYKSRYGDMEAAKKYFDRAVYFAEKIKKLDSGYYLHSLSGLAQIAKRKEDYDLAMEYYEKILENAERKHSTFKEAKEFKKEYKKLKRKKRKNERA</sequence>
<dbReference type="EMBL" id="JBDKWZ010000007">
    <property type="protein sequence ID" value="MEN7548971.1"/>
    <property type="molecule type" value="Genomic_DNA"/>
</dbReference>
<evidence type="ECO:0000313" key="4">
    <source>
        <dbReference type="Proteomes" id="UP001403385"/>
    </source>
</evidence>
<evidence type="ECO:0000313" key="3">
    <source>
        <dbReference type="EMBL" id="MEN7548971.1"/>
    </source>
</evidence>
<name>A0AAW9S7I0_9BACT</name>
<keyword evidence="1" id="KW-0175">Coiled coil</keyword>
<dbReference type="SUPFAM" id="SSF48452">
    <property type="entry name" value="TPR-like"/>
    <property type="match status" value="1"/>
</dbReference>
<reference evidence="3 4" key="1">
    <citation type="submission" date="2024-04" db="EMBL/GenBank/DDBJ databases">
        <title>Novel genus in family Flammeovirgaceae.</title>
        <authorList>
            <person name="Nguyen T.H."/>
            <person name="Vuong T.Q."/>
            <person name="Le H."/>
            <person name="Kim S.-G."/>
        </authorList>
    </citation>
    <scope>NUCLEOTIDE SEQUENCE [LARGE SCALE GENOMIC DNA]</scope>
    <source>
        <strain evidence="3 4">JCM 23209</strain>
    </source>
</reference>
<comment type="caution">
    <text evidence="3">The sequence shown here is derived from an EMBL/GenBank/DDBJ whole genome shotgun (WGS) entry which is preliminary data.</text>
</comment>
<gene>
    <name evidence="3" type="ORF">AAG747_13695</name>
</gene>
<feature type="signal peptide" evidence="2">
    <location>
        <begin position="1"/>
        <end position="20"/>
    </location>
</feature>
<dbReference type="Gene3D" id="1.25.40.10">
    <property type="entry name" value="Tetratricopeptide repeat domain"/>
    <property type="match status" value="2"/>
</dbReference>
<proteinExistence type="predicted"/>
<dbReference type="Pfam" id="PF13424">
    <property type="entry name" value="TPR_12"/>
    <property type="match status" value="1"/>
</dbReference>
<evidence type="ECO:0000256" key="1">
    <source>
        <dbReference type="SAM" id="Coils"/>
    </source>
</evidence>
<protein>
    <submittedName>
        <fullName evidence="3">Tetratricopeptide repeat protein</fullName>
    </submittedName>
</protein>
<organism evidence="3 4">
    <name type="scientific">Rapidithrix thailandica</name>
    <dbReference type="NCBI Taxonomy" id="413964"/>
    <lineage>
        <taxon>Bacteria</taxon>
        <taxon>Pseudomonadati</taxon>
        <taxon>Bacteroidota</taxon>
        <taxon>Cytophagia</taxon>
        <taxon>Cytophagales</taxon>
        <taxon>Flammeovirgaceae</taxon>
        <taxon>Rapidithrix</taxon>
    </lineage>
</organism>
<dbReference type="RefSeq" id="WP_346821745.1">
    <property type="nucleotide sequence ID" value="NZ_JBDKWZ010000007.1"/>
</dbReference>
<accession>A0AAW9S7I0</accession>
<dbReference type="InterPro" id="IPR011990">
    <property type="entry name" value="TPR-like_helical_dom_sf"/>
</dbReference>
<evidence type="ECO:0000256" key="2">
    <source>
        <dbReference type="SAM" id="SignalP"/>
    </source>
</evidence>
<dbReference type="Proteomes" id="UP001403385">
    <property type="component" value="Unassembled WGS sequence"/>
</dbReference>
<feature type="chain" id="PRO_5043578254" evidence="2">
    <location>
        <begin position="21"/>
        <end position="404"/>
    </location>
</feature>
<feature type="coiled-coil region" evidence="1">
    <location>
        <begin position="357"/>
        <end position="404"/>
    </location>
</feature>
<dbReference type="InterPro" id="IPR019734">
    <property type="entry name" value="TPR_rpt"/>
</dbReference>
<keyword evidence="2" id="KW-0732">Signal</keyword>
<keyword evidence="4" id="KW-1185">Reference proteome</keyword>
<dbReference type="AlphaFoldDB" id="A0AAW9S7I0"/>